<protein>
    <submittedName>
        <fullName evidence="1">Uncharacterized protein</fullName>
    </submittedName>
</protein>
<organism evidence="1 2">
    <name type="scientific">Entomospira entomophila</name>
    <dbReference type="NCBI Taxonomy" id="2719988"/>
    <lineage>
        <taxon>Bacteria</taxon>
        <taxon>Pseudomonadati</taxon>
        <taxon>Spirochaetota</taxon>
        <taxon>Spirochaetia</taxon>
        <taxon>Spirochaetales</taxon>
        <taxon>Spirochaetaceae</taxon>
        <taxon>Entomospira</taxon>
    </lineage>
</organism>
<gene>
    <name evidence="1" type="ORF">HCT14_04515</name>
</gene>
<dbReference type="EMBL" id="JAATLJ010000001">
    <property type="protein sequence ID" value="NIZ40770.1"/>
    <property type="molecule type" value="Genomic_DNA"/>
</dbReference>
<comment type="caution">
    <text evidence="1">The sequence shown here is derived from an EMBL/GenBank/DDBJ whole genome shotgun (WGS) entry which is preliminary data.</text>
</comment>
<dbReference type="AlphaFoldDB" id="A0A968KWF6"/>
<evidence type="ECO:0000313" key="2">
    <source>
        <dbReference type="Proteomes" id="UP000711995"/>
    </source>
</evidence>
<name>A0A968KWF6_9SPIO</name>
<sequence length="604" mass="71316">MKYLHWRQHFFLLIVLFLPLTMMIHAQARVTDRVVDEIFAVYLEHAEQAYALGYYDDAWQILLSSREFLQGYNQRYLNLSARLLFYQGYIQHATSLLNVLSESDSLQASTERDLYLVHLMHQNYQEINQLFKRGLLRTADAHFFQLLALYHQKKADTASFAWANSRKFNHDVRFFVPLLLLKEHQTIAQESIQLLRNIIDDHPEHLIPLDLESQNIVIALLRRLEQSLQAEMIMIMEPWLKNNINYQLILRTLVRENQELAQLALEAGEEVDPALLVVFDEPNWANLAGTYLLVDYLESLTDVAFIESSLAWAEDKNLDGFIELSSSVNADGNGTLTIHPMQDDYVAIEIRYLSHQIERVKEADLHVKAEINFSHFPYIDNINFAINDLQTPDLERDNVPSSLYHLHSMIYHLHFNALTLPHEIDTMMIGAETSLPVIQFSNKHQILHLNLLPLSNYIDELRDDHIFRRLRIVEGEIYQVWEDSTGNGFFNRFLSYQNGKIYGRRRFTPQDDYLLLEIYEKDELMGIAFSPDSELFEFYQEFHQERIVQVWDLDMNGYANIYRMVQQPPAQPRERRVWLQRLVRIEDLMNIDFREAKRWLEEVH</sequence>
<proteinExistence type="predicted"/>
<keyword evidence="2" id="KW-1185">Reference proteome</keyword>
<evidence type="ECO:0000313" key="1">
    <source>
        <dbReference type="EMBL" id="NIZ40770.1"/>
    </source>
</evidence>
<dbReference type="Proteomes" id="UP000711995">
    <property type="component" value="Unassembled WGS sequence"/>
</dbReference>
<accession>A0A968KWF6</accession>
<dbReference type="RefSeq" id="WP_167700351.1">
    <property type="nucleotide sequence ID" value="NZ_CP118174.1"/>
</dbReference>
<reference evidence="1 2" key="1">
    <citation type="submission" date="2020-03" db="EMBL/GenBank/DDBJ databases">
        <title>Spirochaetal bacteria isolated from arthropods constitute a novel genus Entomospira genus novum within the order Spirochaetales.</title>
        <authorList>
            <person name="Grana-Miraglia L."/>
            <person name="Sikutova S."/>
            <person name="Fingerle V."/>
            <person name="Sing A."/>
            <person name="Castillo-Ramirez S."/>
            <person name="Margos G."/>
            <person name="Rudolf I."/>
        </authorList>
    </citation>
    <scope>NUCLEOTIDE SEQUENCE [LARGE SCALE GENOMIC DNA]</scope>
    <source>
        <strain evidence="1 2">BR193</strain>
    </source>
</reference>